<dbReference type="InterPro" id="IPR030395">
    <property type="entry name" value="GP_PDE_dom"/>
</dbReference>
<gene>
    <name evidence="3" type="ORF">C7383_12614</name>
</gene>
<evidence type="ECO:0000313" key="3">
    <source>
        <dbReference type="EMBL" id="PWJ72001.1"/>
    </source>
</evidence>
<name>A0AB73SXD3_9FIRM</name>
<protein>
    <submittedName>
        <fullName evidence="3">Glycerophosphoryl diester phosphodiesterase</fullName>
    </submittedName>
</protein>
<dbReference type="PROSITE" id="PS51704">
    <property type="entry name" value="GP_PDE"/>
    <property type="match status" value="1"/>
</dbReference>
<accession>A0AB73SXD3</accession>
<evidence type="ECO:0000259" key="2">
    <source>
        <dbReference type="PROSITE" id="PS51704"/>
    </source>
</evidence>
<keyword evidence="1" id="KW-1133">Transmembrane helix</keyword>
<dbReference type="InterPro" id="IPR017946">
    <property type="entry name" value="PLC-like_Pdiesterase_TIM-brl"/>
</dbReference>
<dbReference type="Pfam" id="PF03009">
    <property type="entry name" value="GDPD"/>
    <property type="match status" value="1"/>
</dbReference>
<reference evidence="3 4" key="1">
    <citation type="submission" date="2018-05" db="EMBL/GenBank/DDBJ databases">
        <authorList>
            <person name="Goeker M."/>
            <person name="Huntemann M."/>
            <person name="Clum A."/>
            <person name="Pillay M."/>
            <person name="Palaniappan K."/>
            <person name="Varghese N."/>
            <person name="Mikhailova N."/>
            <person name="Stamatis D."/>
            <person name="Reddy T."/>
            <person name="Daum C."/>
            <person name="Shapiro N."/>
            <person name="Ivanova N."/>
            <person name="Kyrpides N."/>
            <person name="Woyke T."/>
        </authorList>
    </citation>
    <scope>NUCLEOTIDE SEQUENCE [LARGE SCALE GENOMIC DNA]</scope>
    <source>
        <strain evidence="3 4">DSM 26524</strain>
    </source>
</reference>
<dbReference type="SUPFAM" id="SSF51695">
    <property type="entry name" value="PLC-like phosphodiesterases"/>
    <property type="match status" value="1"/>
</dbReference>
<proteinExistence type="predicted"/>
<keyword evidence="1" id="KW-0812">Transmembrane</keyword>
<keyword evidence="4" id="KW-1185">Reference proteome</keyword>
<dbReference type="GO" id="GO:0008081">
    <property type="term" value="F:phosphoric diester hydrolase activity"/>
    <property type="evidence" value="ECO:0007669"/>
    <property type="project" value="InterPro"/>
</dbReference>
<dbReference type="Gene3D" id="3.20.20.190">
    <property type="entry name" value="Phosphatidylinositol (PI) phosphodiesterase"/>
    <property type="match status" value="1"/>
</dbReference>
<evidence type="ECO:0000313" key="4">
    <source>
        <dbReference type="Proteomes" id="UP000245412"/>
    </source>
</evidence>
<organism evidence="3 4">
    <name type="scientific">Murimonas intestini</name>
    <dbReference type="NCBI Taxonomy" id="1337051"/>
    <lineage>
        <taxon>Bacteria</taxon>
        <taxon>Bacillati</taxon>
        <taxon>Bacillota</taxon>
        <taxon>Clostridia</taxon>
        <taxon>Lachnospirales</taxon>
        <taxon>Lachnospiraceae</taxon>
        <taxon>Murimonas</taxon>
    </lineage>
</organism>
<dbReference type="Proteomes" id="UP000245412">
    <property type="component" value="Unassembled WGS sequence"/>
</dbReference>
<dbReference type="EMBL" id="QGGY01000026">
    <property type="protein sequence ID" value="PWJ72001.1"/>
    <property type="molecule type" value="Genomic_DNA"/>
</dbReference>
<sequence length="273" mass="31608">MTAVWIAAGVILLAVILYFIAIMPRIKGRPDYSMLYGQYYAHRGLHDNKSEAPENSMAAFKNAVENGYGIELDVQLTKDELPVVCHDFSLKRNCGAEGKVSDYTYEELKKFNLFDSGEHIPLFQDVLNLVDGRVPIIVEIKMESTSCRVCEIADELLRAYSGKYCVESFHPFAVRWYKKNRPGVIRGQLSSHFGKEGNTNFFMWLVQNLLTDFWTKPDFIAYNWQYESVAARRLCRKFYHCLSVAWTVKSQEQLDKSREKFDLFIFEGFIPKD</sequence>
<dbReference type="PANTHER" id="PTHR46211:SF1">
    <property type="entry name" value="GLYCEROPHOSPHODIESTER PHOSPHODIESTERASE, CYTOPLASMIC"/>
    <property type="match status" value="1"/>
</dbReference>
<evidence type="ECO:0000256" key="1">
    <source>
        <dbReference type="SAM" id="Phobius"/>
    </source>
</evidence>
<comment type="caution">
    <text evidence="3">The sequence shown here is derived from an EMBL/GenBank/DDBJ whole genome shotgun (WGS) entry which is preliminary data.</text>
</comment>
<feature type="transmembrane region" description="Helical" evidence="1">
    <location>
        <begin position="6"/>
        <end position="26"/>
    </location>
</feature>
<keyword evidence="1" id="KW-0472">Membrane</keyword>
<dbReference type="GO" id="GO:0006629">
    <property type="term" value="P:lipid metabolic process"/>
    <property type="evidence" value="ECO:0007669"/>
    <property type="project" value="InterPro"/>
</dbReference>
<dbReference type="AlphaFoldDB" id="A0AB73SXD3"/>
<dbReference type="PANTHER" id="PTHR46211">
    <property type="entry name" value="GLYCEROPHOSPHORYL DIESTER PHOSPHODIESTERASE"/>
    <property type="match status" value="1"/>
</dbReference>
<dbReference type="RefSeq" id="WP_109748844.1">
    <property type="nucleotide sequence ID" value="NZ_JANKBI010000027.1"/>
</dbReference>
<feature type="domain" description="GP-PDE" evidence="2">
    <location>
        <begin position="33"/>
        <end position="273"/>
    </location>
</feature>